<organism evidence="2 3">
    <name type="scientific">Legionella nautarum</name>
    <dbReference type="NCBI Taxonomy" id="45070"/>
    <lineage>
        <taxon>Bacteria</taxon>
        <taxon>Pseudomonadati</taxon>
        <taxon>Pseudomonadota</taxon>
        <taxon>Gammaproteobacteria</taxon>
        <taxon>Legionellales</taxon>
        <taxon>Legionellaceae</taxon>
        <taxon>Legionella</taxon>
    </lineage>
</organism>
<protein>
    <submittedName>
        <fullName evidence="2">Uncharacterized protein</fullName>
    </submittedName>
</protein>
<accession>A0A0W0WU46</accession>
<keyword evidence="3" id="KW-1185">Reference proteome</keyword>
<proteinExistence type="predicted"/>
<dbReference type="STRING" id="45070.Lnau_0796"/>
<comment type="caution">
    <text evidence="2">The sequence shown here is derived from an EMBL/GenBank/DDBJ whole genome shotgun (WGS) entry which is preliminary data.</text>
</comment>
<keyword evidence="1" id="KW-0812">Transmembrane</keyword>
<dbReference type="AlphaFoldDB" id="A0A0W0WU46"/>
<gene>
    <name evidence="2" type="ORF">Lnau_0796</name>
</gene>
<evidence type="ECO:0000313" key="3">
    <source>
        <dbReference type="Proteomes" id="UP000054725"/>
    </source>
</evidence>
<keyword evidence="1" id="KW-0472">Membrane</keyword>
<dbReference type="Proteomes" id="UP000054725">
    <property type="component" value="Unassembled WGS sequence"/>
</dbReference>
<dbReference type="EMBL" id="LNYO01000013">
    <property type="protein sequence ID" value="KTD35812.1"/>
    <property type="molecule type" value="Genomic_DNA"/>
</dbReference>
<keyword evidence="1" id="KW-1133">Transmembrane helix</keyword>
<evidence type="ECO:0000256" key="1">
    <source>
        <dbReference type="SAM" id="Phobius"/>
    </source>
</evidence>
<reference evidence="2 3" key="1">
    <citation type="submission" date="2015-11" db="EMBL/GenBank/DDBJ databases">
        <title>Genomic analysis of 38 Legionella species identifies large and diverse effector repertoires.</title>
        <authorList>
            <person name="Burstein D."/>
            <person name="Amaro F."/>
            <person name="Zusman T."/>
            <person name="Lifshitz Z."/>
            <person name="Cohen O."/>
            <person name="Gilbert J.A."/>
            <person name="Pupko T."/>
            <person name="Shuman H.A."/>
            <person name="Segal G."/>
        </authorList>
    </citation>
    <scope>NUCLEOTIDE SEQUENCE [LARGE SCALE GENOMIC DNA]</scope>
    <source>
        <strain evidence="2 3">ATCC 49506</strain>
    </source>
</reference>
<dbReference type="PATRIC" id="fig|45070.6.peg.845"/>
<feature type="transmembrane region" description="Helical" evidence="1">
    <location>
        <begin position="15"/>
        <end position="33"/>
    </location>
</feature>
<evidence type="ECO:0000313" key="2">
    <source>
        <dbReference type="EMBL" id="KTD35812.1"/>
    </source>
</evidence>
<name>A0A0W0WU46_9GAMM</name>
<sequence length="98" mass="11496">MTEFANCFIGKTKGWLLRAIICACLFSFSSLSYSRHHRYYYSACPPYTNCYIIKAMTYYCFNYNKLACTTLLQTPDCEPRLIFPDEQSCMAIILPYYD</sequence>